<dbReference type="EMBL" id="JANRMS010004530">
    <property type="protein sequence ID" value="KAJ3508044.1"/>
    <property type="molecule type" value="Genomic_DNA"/>
</dbReference>
<sequence>MLDCVGRNTTAACRKAIKNWGKFLSVAGQPNAVKPKDEVKTVAKGEWFLVQPPRSDLVEISRLVEADKVMPLVGSVYRFDQFQEAFDKTPGLVAERAWAVHIPTRILEAQTATTKVKY</sequence>
<accession>A0ACC1RDK9</accession>
<comment type="caution">
    <text evidence="1">The sequence shown here is derived from an EMBL/GenBank/DDBJ whole genome shotgun (WGS) entry which is preliminary data.</text>
</comment>
<gene>
    <name evidence="1" type="ORF">NM208_g15878</name>
</gene>
<keyword evidence="2" id="KW-1185">Reference proteome</keyword>
<name>A0ACC1RDK9_9HYPO</name>
<protein>
    <submittedName>
        <fullName evidence="1">Uncharacterized protein</fullName>
    </submittedName>
</protein>
<reference evidence="1" key="1">
    <citation type="submission" date="2022-08" db="EMBL/GenBank/DDBJ databases">
        <title>Genome Sequence of Fusarium decemcellulare.</title>
        <authorList>
            <person name="Buettner E."/>
        </authorList>
    </citation>
    <scope>NUCLEOTIDE SEQUENCE</scope>
    <source>
        <strain evidence="1">Babe19</strain>
    </source>
</reference>
<proteinExistence type="predicted"/>
<evidence type="ECO:0000313" key="1">
    <source>
        <dbReference type="EMBL" id="KAJ3508044.1"/>
    </source>
</evidence>
<evidence type="ECO:0000313" key="2">
    <source>
        <dbReference type="Proteomes" id="UP001148629"/>
    </source>
</evidence>
<organism evidence="1 2">
    <name type="scientific">Fusarium decemcellulare</name>
    <dbReference type="NCBI Taxonomy" id="57161"/>
    <lineage>
        <taxon>Eukaryota</taxon>
        <taxon>Fungi</taxon>
        <taxon>Dikarya</taxon>
        <taxon>Ascomycota</taxon>
        <taxon>Pezizomycotina</taxon>
        <taxon>Sordariomycetes</taxon>
        <taxon>Hypocreomycetidae</taxon>
        <taxon>Hypocreales</taxon>
        <taxon>Nectriaceae</taxon>
        <taxon>Fusarium</taxon>
        <taxon>Fusarium decemcellulare species complex</taxon>
    </lineage>
</organism>
<dbReference type="Proteomes" id="UP001148629">
    <property type="component" value="Unassembled WGS sequence"/>
</dbReference>